<dbReference type="InterPro" id="IPR006827">
    <property type="entry name" value="Lant_deHydtase_N"/>
</dbReference>
<evidence type="ECO:0000259" key="2">
    <source>
        <dbReference type="Pfam" id="PF14028"/>
    </source>
</evidence>
<feature type="domain" description="Thiopeptide-type bacteriocin biosynthesis" evidence="2">
    <location>
        <begin position="769"/>
        <end position="1037"/>
    </location>
</feature>
<keyword evidence="4" id="KW-1185">Reference proteome</keyword>
<dbReference type="AlphaFoldDB" id="A0A7W5ZHY1"/>
<dbReference type="EMBL" id="JACIBY010000001">
    <property type="protein sequence ID" value="MBB3836081.1"/>
    <property type="molecule type" value="Genomic_DNA"/>
</dbReference>
<dbReference type="InterPro" id="IPR023809">
    <property type="entry name" value="Thiopep_bacteriocin_synth_dom"/>
</dbReference>
<dbReference type="Pfam" id="PF04738">
    <property type="entry name" value="Lant_dehydr_N"/>
    <property type="match status" value="1"/>
</dbReference>
<protein>
    <submittedName>
        <fullName evidence="3">Thiopeptide-type bacteriocin biosynthesis protein</fullName>
    </submittedName>
</protein>
<reference evidence="3 4" key="1">
    <citation type="submission" date="2020-08" db="EMBL/GenBank/DDBJ databases">
        <title>Genomic Encyclopedia of Type Strains, Phase IV (KMG-IV): sequencing the most valuable type-strain genomes for metagenomic binning, comparative biology and taxonomic classification.</title>
        <authorList>
            <person name="Goeker M."/>
        </authorList>
    </citation>
    <scope>NUCLEOTIDE SEQUENCE [LARGE SCALE GENOMIC DNA]</scope>
    <source>
        <strain evidence="3 4">DSM 17976</strain>
    </source>
</reference>
<sequence>MSTTYFSTAFVRVPLAGSEAIENIDWEKLSHQLTQPAFLEALYIASPALYEEVQKLDVTQHPDEKSKRIVYSLLKYLARYATRCTPFGLFGGFATLPITTASTAVRIDNIGTPRKVTRLDMNYLCALTQDLEKHPDIKPFLRFYPNTSLYSINGQYRYVEYRYNGGGMRVHHLSSAEQSEYLEAVLARAQKGASLYALAEMLVSEEITLQEALDYVEEVVASQLLVSELEPALTGGDFLAQIIGTLQKIAEIETSEHLAEILSLLGEVQQALLAIEQSGSDYGSAKFEKVEALLSQLPTPFDRKVLFQIDTYLPELSGQLNRGLLNKLASKIPTLLKLSPAGNPMLDEFRNRFYEKYEDEEVPFVLALDPEVGIGYPGGQAKNDISPLVEGVWVGSNQSSNQTLSIPPEHSYLLQKVAEAQLTGAYEICLKEEDLRAVEVRQPQLPLTNTAMFSVIREEGREKIVLDTFGGTTGTFLLGRFGHTDASVLALLKEISAAEDRSVPEVIFADIVHLPEARTGNVIIRPQLKKYQIPFLSKASTAPEFEIALSDLMLSVRGGTIFLRSKSLNKIIVPRLSNAHNFSSTQSLDTYHFLCALQSQHVRSGLSNFTGSFAPLFMFIPRLVLDNIVLAEAQWNFKEQHVKSMVAAFKNNNWPALKAEIEAWRAQYSVPRYICLTQFDNELYADLENQWLAETFLNEIKSLEQFNIKEFLHRADSSVVQSGRGWHTNQFVVAFDNTASYPAVSVASPALPVQNSTPTTRKFFTGSEWLYYKVYTGIKTADRLLTDVLYPLTERFKANGWTDKFFFIRYADPNVHFRLRFHLANPAHIGQVVQELHDALAPYMANKTVTSVVNDTYNRELERYGSNSIDAIEDYFHLDSDTILRFLSMIDGSEGEECRWRFGMKLTDDLLTAFGFDLKQKMEFTEKRAADFGREFGYNAGLKKQLDARYKDVEPALQELFALANPEHAFFYELSNQRTENLQLMIEYVRMLHAQRELQISLEDLLASLVHMNINRLFRSQQRLVEYMVFYHLHKYYRINYGRNVLAKKTADSNVTAQ</sequence>
<feature type="domain" description="Lantibiotic dehydratase N-terminal" evidence="1">
    <location>
        <begin position="35"/>
        <end position="694"/>
    </location>
</feature>
<dbReference type="Proteomes" id="UP000541352">
    <property type="component" value="Unassembled WGS sequence"/>
</dbReference>
<comment type="caution">
    <text evidence="3">The sequence shown here is derived from an EMBL/GenBank/DDBJ whole genome shotgun (WGS) entry which is preliminary data.</text>
</comment>
<evidence type="ECO:0000313" key="3">
    <source>
        <dbReference type="EMBL" id="MBB3836081.1"/>
    </source>
</evidence>
<evidence type="ECO:0000259" key="1">
    <source>
        <dbReference type="Pfam" id="PF04738"/>
    </source>
</evidence>
<dbReference type="Pfam" id="PF14028">
    <property type="entry name" value="Lant_dehydr_C"/>
    <property type="match status" value="1"/>
</dbReference>
<gene>
    <name evidence="3" type="ORF">FHS57_000063</name>
</gene>
<dbReference type="NCBIfam" id="TIGR03891">
    <property type="entry name" value="thiopep_ocin"/>
    <property type="match status" value="1"/>
</dbReference>
<proteinExistence type="predicted"/>
<evidence type="ECO:0000313" key="4">
    <source>
        <dbReference type="Proteomes" id="UP000541352"/>
    </source>
</evidence>
<dbReference type="RefSeq" id="WP_183970876.1">
    <property type="nucleotide sequence ID" value="NZ_JACIBY010000001.1"/>
</dbReference>
<organism evidence="3 4">
    <name type="scientific">Runella defluvii</name>
    <dbReference type="NCBI Taxonomy" id="370973"/>
    <lineage>
        <taxon>Bacteria</taxon>
        <taxon>Pseudomonadati</taxon>
        <taxon>Bacteroidota</taxon>
        <taxon>Cytophagia</taxon>
        <taxon>Cytophagales</taxon>
        <taxon>Spirosomataceae</taxon>
        <taxon>Runella</taxon>
    </lineage>
</organism>
<name>A0A7W5ZHY1_9BACT</name>
<accession>A0A7W5ZHY1</accession>